<keyword evidence="3" id="KW-1185">Reference proteome</keyword>
<reference evidence="2" key="1">
    <citation type="submission" date="2020-07" db="EMBL/GenBank/DDBJ databases">
        <title>Genomic analysis of a strain of Sedimentibacter Hydroxybenzoicus DSM7310.</title>
        <authorList>
            <person name="Ma S."/>
        </authorList>
    </citation>
    <scope>NUCLEOTIDE SEQUENCE</scope>
    <source>
        <strain evidence="2">DSM 7310</strain>
    </source>
</reference>
<feature type="transmembrane region" description="Helical" evidence="1">
    <location>
        <begin position="53"/>
        <end position="73"/>
    </location>
</feature>
<proteinExistence type="predicted"/>
<gene>
    <name evidence="2" type="ORF">HZF24_05750</name>
</gene>
<accession>A0A974GVT5</accession>
<sequence>MNTSYELIKKGHSQNLSKINIHRDALAGFNELTLKEKCLYLVKVSKRNTCYQALVLLVLAISIFAANYLLSVII</sequence>
<evidence type="ECO:0000313" key="2">
    <source>
        <dbReference type="EMBL" id="NYB73641.1"/>
    </source>
</evidence>
<keyword evidence="1" id="KW-0812">Transmembrane</keyword>
<keyword evidence="1" id="KW-1133">Transmembrane helix</keyword>
<dbReference type="EMBL" id="JACBNQ010000003">
    <property type="protein sequence ID" value="NYB73641.1"/>
    <property type="molecule type" value="Genomic_DNA"/>
</dbReference>
<dbReference type="RefSeq" id="WP_179237153.1">
    <property type="nucleotide sequence ID" value="NZ_JACBNQ010000003.1"/>
</dbReference>
<protein>
    <submittedName>
        <fullName evidence="2">Uncharacterized protein</fullName>
    </submittedName>
</protein>
<evidence type="ECO:0000256" key="1">
    <source>
        <dbReference type="SAM" id="Phobius"/>
    </source>
</evidence>
<name>A0A974GVT5_SEDHY</name>
<dbReference type="AlphaFoldDB" id="A0A974GVT5"/>
<dbReference type="Proteomes" id="UP000611629">
    <property type="component" value="Unassembled WGS sequence"/>
</dbReference>
<evidence type="ECO:0000313" key="3">
    <source>
        <dbReference type="Proteomes" id="UP000611629"/>
    </source>
</evidence>
<organism evidence="2 3">
    <name type="scientific">Sedimentibacter hydroxybenzoicus DSM 7310</name>
    <dbReference type="NCBI Taxonomy" id="1123245"/>
    <lineage>
        <taxon>Bacteria</taxon>
        <taxon>Bacillati</taxon>
        <taxon>Bacillota</taxon>
        <taxon>Tissierellia</taxon>
        <taxon>Sedimentibacter</taxon>
    </lineage>
</organism>
<comment type="caution">
    <text evidence="2">The sequence shown here is derived from an EMBL/GenBank/DDBJ whole genome shotgun (WGS) entry which is preliminary data.</text>
</comment>
<keyword evidence="1" id="KW-0472">Membrane</keyword>